<keyword evidence="7" id="KW-1185">Reference proteome</keyword>
<dbReference type="Gene3D" id="1.10.10.10">
    <property type="entry name" value="Winged helix-like DNA-binding domain superfamily/Winged helix DNA-binding domain"/>
    <property type="match status" value="1"/>
</dbReference>
<dbReference type="InterPro" id="IPR036388">
    <property type="entry name" value="WH-like_DNA-bd_sf"/>
</dbReference>
<dbReference type="Pfam" id="PF00126">
    <property type="entry name" value="HTH_1"/>
    <property type="match status" value="1"/>
</dbReference>
<evidence type="ECO:0000256" key="1">
    <source>
        <dbReference type="ARBA" id="ARBA00009437"/>
    </source>
</evidence>
<sequence length="301" mass="33698">MKLSDLTRLRYFLSVAEHLSFRKAAETLNIAQPAISRSVKQLEEELGLTLFDRTTRSVALTKAGKILAADTQQAITLLEKSIRHAQQLSSGKAGEIIVGYSAQTAYGPMADMIISFRNHYQDAVMSLYQMSSHEQIEAIESGKIDIGFMLSAASRAPLSYMSAYQERFILLVSRFHPLATRANVSLRELKDLPFVMGTQKRWETLRSLINNVCLQSGFLPIIGDEADDVPVLLQLIAMQRGITLYGAAIAKTLPQDVVAIPLEDNHCNFNIGITWDRQRETPLMHDFIRFIEANSPILNDQ</sequence>
<dbReference type="RefSeq" id="WP_184219705.1">
    <property type="nucleotide sequence ID" value="NZ_JACIIU010000002.1"/>
</dbReference>
<accession>A0A841LT08</accession>
<keyword evidence="2" id="KW-0805">Transcription regulation</keyword>
<dbReference type="Gene3D" id="3.40.190.10">
    <property type="entry name" value="Periplasmic binding protein-like II"/>
    <property type="match status" value="2"/>
</dbReference>
<dbReference type="PANTHER" id="PTHR30346:SF28">
    <property type="entry name" value="HTH-TYPE TRANSCRIPTIONAL REGULATOR CYNR"/>
    <property type="match status" value="1"/>
</dbReference>
<protein>
    <submittedName>
        <fullName evidence="6">DNA-binding transcriptional LysR family regulator</fullName>
    </submittedName>
</protein>
<dbReference type="PROSITE" id="PS50931">
    <property type="entry name" value="HTH_LYSR"/>
    <property type="match status" value="1"/>
</dbReference>
<evidence type="ECO:0000313" key="6">
    <source>
        <dbReference type="EMBL" id="MBB6260040.1"/>
    </source>
</evidence>
<dbReference type="GO" id="GO:0003700">
    <property type="term" value="F:DNA-binding transcription factor activity"/>
    <property type="evidence" value="ECO:0007669"/>
    <property type="project" value="InterPro"/>
</dbReference>
<dbReference type="InterPro" id="IPR036390">
    <property type="entry name" value="WH_DNA-bd_sf"/>
</dbReference>
<comment type="similarity">
    <text evidence="1">Belongs to the LysR transcriptional regulatory family.</text>
</comment>
<dbReference type="InterPro" id="IPR000847">
    <property type="entry name" value="LysR_HTH_N"/>
</dbReference>
<evidence type="ECO:0000256" key="2">
    <source>
        <dbReference type="ARBA" id="ARBA00023015"/>
    </source>
</evidence>
<evidence type="ECO:0000259" key="5">
    <source>
        <dbReference type="PROSITE" id="PS50931"/>
    </source>
</evidence>
<dbReference type="CDD" id="cd08414">
    <property type="entry name" value="PBP2_LTTR_aromatics_like"/>
    <property type="match status" value="1"/>
</dbReference>
<feature type="domain" description="HTH lysR-type" evidence="5">
    <location>
        <begin position="1"/>
        <end position="61"/>
    </location>
</feature>
<dbReference type="SUPFAM" id="SSF53850">
    <property type="entry name" value="Periplasmic binding protein-like II"/>
    <property type="match status" value="1"/>
</dbReference>
<keyword evidence="3 6" id="KW-0238">DNA-binding</keyword>
<gene>
    <name evidence="6" type="ORF">FHS77_000564</name>
</gene>
<reference evidence="6 7" key="1">
    <citation type="submission" date="2020-08" db="EMBL/GenBank/DDBJ databases">
        <title>Genomic Encyclopedia of Type Strains, Phase IV (KMG-IV): sequencing the most valuable type-strain genomes for metagenomic binning, comparative biology and taxonomic classification.</title>
        <authorList>
            <person name="Goeker M."/>
        </authorList>
    </citation>
    <scope>NUCLEOTIDE SEQUENCE [LARGE SCALE GENOMIC DNA]</scope>
    <source>
        <strain evidence="6 7">DSM 22336</strain>
    </source>
</reference>
<dbReference type="Proteomes" id="UP000555393">
    <property type="component" value="Unassembled WGS sequence"/>
</dbReference>
<comment type="caution">
    <text evidence="6">The sequence shown here is derived from an EMBL/GenBank/DDBJ whole genome shotgun (WGS) entry which is preliminary data.</text>
</comment>
<dbReference type="GO" id="GO:0032993">
    <property type="term" value="C:protein-DNA complex"/>
    <property type="evidence" value="ECO:0007669"/>
    <property type="project" value="TreeGrafter"/>
</dbReference>
<proteinExistence type="inferred from homology"/>
<evidence type="ECO:0000256" key="3">
    <source>
        <dbReference type="ARBA" id="ARBA00023125"/>
    </source>
</evidence>
<evidence type="ECO:0000313" key="7">
    <source>
        <dbReference type="Proteomes" id="UP000555393"/>
    </source>
</evidence>
<dbReference type="EMBL" id="JACIIU010000002">
    <property type="protein sequence ID" value="MBB6260040.1"/>
    <property type="molecule type" value="Genomic_DNA"/>
</dbReference>
<organism evidence="6 7">
    <name type="scientific">Paenochrobactrum gallinarii</name>
    <dbReference type="NCBI Taxonomy" id="643673"/>
    <lineage>
        <taxon>Bacteria</taxon>
        <taxon>Pseudomonadati</taxon>
        <taxon>Pseudomonadota</taxon>
        <taxon>Alphaproteobacteria</taxon>
        <taxon>Hyphomicrobiales</taxon>
        <taxon>Brucellaceae</taxon>
        <taxon>Paenochrobactrum</taxon>
    </lineage>
</organism>
<name>A0A841LT08_9HYPH</name>
<dbReference type="AlphaFoldDB" id="A0A841LT08"/>
<dbReference type="FunFam" id="1.10.10.10:FF:000001">
    <property type="entry name" value="LysR family transcriptional regulator"/>
    <property type="match status" value="1"/>
</dbReference>
<dbReference type="PANTHER" id="PTHR30346">
    <property type="entry name" value="TRANSCRIPTIONAL DUAL REGULATOR HCAR-RELATED"/>
    <property type="match status" value="1"/>
</dbReference>
<dbReference type="InterPro" id="IPR005119">
    <property type="entry name" value="LysR_subst-bd"/>
</dbReference>
<dbReference type="SUPFAM" id="SSF46785">
    <property type="entry name" value="Winged helix' DNA-binding domain"/>
    <property type="match status" value="1"/>
</dbReference>
<evidence type="ECO:0000256" key="4">
    <source>
        <dbReference type="ARBA" id="ARBA00023163"/>
    </source>
</evidence>
<dbReference type="GO" id="GO:0003677">
    <property type="term" value="F:DNA binding"/>
    <property type="evidence" value="ECO:0007669"/>
    <property type="project" value="UniProtKB-KW"/>
</dbReference>
<dbReference type="PRINTS" id="PR00039">
    <property type="entry name" value="HTHLYSR"/>
</dbReference>
<keyword evidence="4" id="KW-0804">Transcription</keyword>
<dbReference type="Pfam" id="PF03466">
    <property type="entry name" value="LysR_substrate"/>
    <property type="match status" value="1"/>
</dbReference>